<proteinExistence type="predicted"/>
<organism evidence="2 3">
    <name type="scientific">Rhodoferax saidenbachensis</name>
    <dbReference type="NCBI Taxonomy" id="1484693"/>
    <lineage>
        <taxon>Bacteria</taxon>
        <taxon>Pseudomonadati</taxon>
        <taxon>Pseudomonadota</taxon>
        <taxon>Betaproteobacteria</taxon>
        <taxon>Burkholderiales</taxon>
        <taxon>Comamonadaceae</taxon>
        <taxon>Rhodoferax</taxon>
    </lineage>
</organism>
<dbReference type="InterPro" id="IPR050767">
    <property type="entry name" value="Sel1_AlgK"/>
</dbReference>
<dbReference type="InterPro" id="IPR006597">
    <property type="entry name" value="Sel1-like"/>
</dbReference>
<dbReference type="InterPro" id="IPR011990">
    <property type="entry name" value="TPR-like_helical_dom_sf"/>
</dbReference>
<reference evidence="2 3" key="1">
    <citation type="submission" date="2023-07" db="EMBL/GenBank/DDBJ databases">
        <title>Sorghum-associated microbial communities from plants grown in Nebraska, USA.</title>
        <authorList>
            <person name="Schachtman D."/>
        </authorList>
    </citation>
    <scope>NUCLEOTIDE SEQUENCE [LARGE SCALE GENOMIC DNA]</scope>
    <source>
        <strain evidence="2 3">BE308</strain>
    </source>
</reference>
<dbReference type="PANTHER" id="PTHR11102">
    <property type="entry name" value="SEL-1-LIKE PROTEIN"/>
    <property type="match status" value="1"/>
</dbReference>
<feature type="signal peptide" evidence="1">
    <location>
        <begin position="1"/>
        <end position="25"/>
    </location>
</feature>
<keyword evidence="3" id="KW-1185">Reference proteome</keyword>
<name>A0ABU1ZMJ2_9BURK</name>
<feature type="chain" id="PRO_5047336555" evidence="1">
    <location>
        <begin position="26"/>
        <end position="182"/>
    </location>
</feature>
<dbReference type="Proteomes" id="UP001268089">
    <property type="component" value="Unassembled WGS sequence"/>
</dbReference>
<dbReference type="SMART" id="SM00671">
    <property type="entry name" value="SEL1"/>
    <property type="match status" value="4"/>
</dbReference>
<dbReference type="EMBL" id="JAVDXO010000004">
    <property type="protein sequence ID" value="MDR7306767.1"/>
    <property type="molecule type" value="Genomic_DNA"/>
</dbReference>
<gene>
    <name evidence="2" type="ORF">J2X15_002053</name>
</gene>
<dbReference type="RefSeq" id="WP_310342252.1">
    <property type="nucleotide sequence ID" value="NZ_JAVDXO010000004.1"/>
</dbReference>
<comment type="caution">
    <text evidence="2">The sequence shown here is derived from an EMBL/GenBank/DDBJ whole genome shotgun (WGS) entry which is preliminary data.</text>
</comment>
<dbReference type="SUPFAM" id="SSF81901">
    <property type="entry name" value="HCP-like"/>
    <property type="match status" value="1"/>
</dbReference>
<protein>
    <submittedName>
        <fullName evidence="2">TPR repeat protein</fullName>
    </submittedName>
</protein>
<evidence type="ECO:0000313" key="2">
    <source>
        <dbReference type="EMBL" id="MDR7306767.1"/>
    </source>
</evidence>
<keyword evidence="1" id="KW-0732">Signal</keyword>
<dbReference type="PANTHER" id="PTHR11102:SF160">
    <property type="entry name" value="ERAD-ASSOCIATED E3 UBIQUITIN-PROTEIN LIGASE COMPONENT HRD3"/>
    <property type="match status" value="1"/>
</dbReference>
<accession>A0ABU1ZMJ2</accession>
<evidence type="ECO:0000313" key="3">
    <source>
        <dbReference type="Proteomes" id="UP001268089"/>
    </source>
</evidence>
<dbReference type="Pfam" id="PF08238">
    <property type="entry name" value="Sel1"/>
    <property type="match status" value="4"/>
</dbReference>
<dbReference type="Gene3D" id="1.25.40.10">
    <property type="entry name" value="Tetratricopeptide repeat domain"/>
    <property type="match status" value="1"/>
</dbReference>
<sequence length="182" mass="20045">MKFSTFFRTVLCLCALLCVSSAAVARQDSASSDALITRGLVAWKKGKPQDFAEAYRLFQEAAKTNNADAQFHLGIMHMEGQSVPPSDKEAALWFKRAADQGHTNAQFNLAQILNDSRPPSYTEALRWFSEAAKGGHAVAAYNTGLFYYKGKGTQKDAKKAADYYQLAIDRGYVLANHNLALL</sequence>
<evidence type="ECO:0000256" key="1">
    <source>
        <dbReference type="SAM" id="SignalP"/>
    </source>
</evidence>